<dbReference type="RefSeq" id="WP_093839928.1">
    <property type="nucleotide sequence ID" value="NZ_FOLM01000010.1"/>
</dbReference>
<proteinExistence type="predicted"/>
<evidence type="ECO:0000313" key="6">
    <source>
        <dbReference type="Proteomes" id="UP000199207"/>
    </source>
</evidence>
<dbReference type="GO" id="GO:0003677">
    <property type="term" value="F:DNA binding"/>
    <property type="evidence" value="ECO:0007669"/>
    <property type="project" value="InterPro"/>
</dbReference>
<feature type="domain" description="FtsK" evidence="4">
    <location>
        <begin position="326"/>
        <end position="541"/>
    </location>
</feature>
<accession>A0A1I1PVT6</accession>
<evidence type="ECO:0000259" key="4">
    <source>
        <dbReference type="PROSITE" id="PS50901"/>
    </source>
</evidence>
<dbReference type="PANTHER" id="PTHR22683">
    <property type="entry name" value="SPORULATION PROTEIN RELATED"/>
    <property type="match status" value="1"/>
</dbReference>
<dbReference type="AlphaFoldDB" id="A0A1I1PVT6"/>
<organism evidence="5 6">
    <name type="scientific">Streptomyces aidingensis</name>
    <dbReference type="NCBI Taxonomy" id="910347"/>
    <lineage>
        <taxon>Bacteria</taxon>
        <taxon>Bacillati</taxon>
        <taxon>Actinomycetota</taxon>
        <taxon>Actinomycetes</taxon>
        <taxon>Kitasatosporales</taxon>
        <taxon>Streptomycetaceae</taxon>
        <taxon>Streptomyces</taxon>
    </lineage>
</organism>
<feature type="binding site" evidence="3">
    <location>
        <begin position="351"/>
        <end position="358"/>
    </location>
    <ligand>
        <name>ATP</name>
        <dbReference type="ChEBI" id="CHEBI:30616"/>
    </ligand>
</feature>
<protein>
    <recommendedName>
        <fullName evidence="4">FtsK domain-containing protein</fullName>
    </recommendedName>
</protein>
<keyword evidence="1 3" id="KW-0547">Nucleotide-binding</keyword>
<dbReference type="GO" id="GO:0005524">
    <property type="term" value="F:ATP binding"/>
    <property type="evidence" value="ECO:0007669"/>
    <property type="project" value="UniProtKB-UniRule"/>
</dbReference>
<dbReference type="PANTHER" id="PTHR22683:SF41">
    <property type="entry name" value="DNA TRANSLOCASE FTSK"/>
    <property type="match status" value="1"/>
</dbReference>
<sequence length="705" mass="75276">MSQPAEMPQDAEVYDLTTRLPHPTAGTAPVIKEPAPPARRDIPAALRGAAYTTAVGTGHALGTAWDYLRARDASYAIHLAHQALEDLRRQINAGQMEPDEGRAAVQERRTELERLRAERKALRRERLREPGTVTCLSSAAFYIGLAAGAVDAFGALTLAPWLTIPALAAWLAGRRALTRRNTLPRVVPGQVVNTRDEPQHTAIDGDTTRTDADTTASDDARIVAALRDIKLITDAQSIRPIGIPHQDEHGNTITEFTLPPGIVCETLQRKAKPFAGALGLSADRIDIAQGDAEGDVRLWIATRPPFSGPAPASPLTTADRWSVWNGVPFATTRKGERKTLQLLWSSMLFGGAQGYGKTTAMRLPAAAGVLDPHCRPLLADFKGGADWEEMEQVAHTAIIGADPDAIDAFIALIDDLIDEMDRRFAAIRAMPKAKRPDMRITPAMAREHNMPTMLLLIDELQEAFGAIAARGADKETGTPPGKKQLELLVEKLARLIRRGRACGLIVIASGQRPDADSVPTAFRDVILTRYSVHTVDDTSSDMILGSGAARQGVSAAGIGRIGVGALMEPSGGELVQPDLITPQQFEAICARGRELRAEAGTLTGHAAGQTGDRPAGLLGLLLAVFAAAGDPEYLRTPDLLAGLTAREPEPWAAVAAGDPRAAGRELREALTAALPPGRTLAPVERSWGRGYLLTDVRAAAGIATK</sequence>
<evidence type="ECO:0000256" key="1">
    <source>
        <dbReference type="ARBA" id="ARBA00022741"/>
    </source>
</evidence>
<evidence type="ECO:0000313" key="5">
    <source>
        <dbReference type="EMBL" id="SFD13969.1"/>
    </source>
</evidence>
<keyword evidence="6" id="KW-1185">Reference proteome</keyword>
<dbReference type="PROSITE" id="PS50901">
    <property type="entry name" value="FTSK"/>
    <property type="match status" value="1"/>
</dbReference>
<name>A0A1I1PVT6_9ACTN</name>
<dbReference type="Proteomes" id="UP000199207">
    <property type="component" value="Unassembled WGS sequence"/>
</dbReference>
<reference evidence="5 6" key="1">
    <citation type="submission" date="2016-10" db="EMBL/GenBank/DDBJ databases">
        <authorList>
            <person name="de Groot N.N."/>
        </authorList>
    </citation>
    <scope>NUCLEOTIDE SEQUENCE [LARGE SCALE GENOMIC DNA]</scope>
    <source>
        <strain evidence="5 6">CGMCC 4.5739</strain>
    </source>
</reference>
<dbReference type="InterPro" id="IPR002543">
    <property type="entry name" value="FtsK_dom"/>
</dbReference>
<evidence type="ECO:0000256" key="2">
    <source>
        <dbReference type="ARBA" id="ARBA00022840"/>
    </source>
</evidence>
<gene>
    <name evidence="5" type="ORF">SAMN05421773_11086</name>
</gene>
<dbReference type="Gene3D" id="3.40.50.300">
    <property type="entry name" value="P-loop containing nucleotide triphosphate hydrolases"/>
    <property type="match status" value="1"/>
</dbReference>
<dbReference type="STRING" id="910347.SAMN05421773_11086"/>
<dbReference type="InterPro" id="IPR050206">
    <property type="entry name" value="FtsK/SpoIIIE/SftA"/>
</dbReference>
<evidence type="ECO:0000256" key="3">
    <source>
        <dbReference type="PROSITE-ProRule" id="PRU00289"/>
    </source>
</evidence>
<keyword evidence="2 3" id="KW-0067">ATP-binding</keyword>
<dbReference type="EMBL" id="FOLM01000010">
    <property type="protein sequence ID" value="SFD13969.1"/>
    <property type="molecule type" value="Genomic_DNA"/>
</dbReference>
<dbReference type="OrthoDB" id="3315716at2"/>
<dbReference type="InterPro" id="IPR027417">
    <property type="entry name" value="P-loop_NTPase"/>
</dbReference>
<dbReference type="SUPFAM" id="SSF52540">
    <property type="entry name" value="P-loop containing nucleoside triphosphate hydrolases"/>
    <property type="match status" value="1"/>
</dbReference>